<feature type="transmembrane region" description="Helical" evidence="7">
    <location>
        <begin position="62"/>
        <end position="79"/>
    </location>
</feature>
<evidence type="ECO:0000256" key="1">
    <source>
        <dbReference type="ARBA" id="ARBA00004651"/>
    </source>
</evidence>
<dbReference type="EMBL" id="JAAXPE010000021">
    <property type="protein sequence ID" value="NKY87807.1"/>
    <property type="molecule type" value="Genomic_DNA"/>
</dbReference>
<evidence type="ECO:0000256" key="6">
    <source>
        <dbReference type="ARBA" id="ARBA00023136"/>
    </source>
</evidence>
<feature type="domain" description="Na+/H+ antiporter MnhB subunit-related protein" evidence="8">
    <location>
        <begin position="106"/>
        <end position="225"/>
    </location>
</feature>
<evidence type="ECO:0000256" key="5">
    <source>
        <dbReference type="ARBA" id="ARBA00022989"/>
    </source>
</evidence>
<dbReference type="GO" id="GO:0005886">
    <property type="term" value="C:plasma membrane"/>
    <property type="evidence" value="ECO:0007669"/>
    <property type="project" value="UniProtKB-SubCell"/>
</dbReference>
<dbReference type="Pfam" id="PF04039">
    <property type="entry name" value="MnhB"/>
    <property type="match status" value="1"/>
</dbReference>
<organism evidence="9 10">
    <name type="scientific">Nocardia veterana</name>
    <dbReference type="NCBI Taxonomy" id="132249"/>
    <lineage>
        <taxon>Bacteria</taxon>
        <taxon>Bacillati</taxon>
        <taxon>Actinomycetota</taxon>
        <taxon>Actinomycetes</taxon>
        <taxon>Mycobacteriales</taxon>
        <taxon>Nocardiaceae</taxon>
        <taxon>Nocardia</taxon>
    </lineage>
</organism>
<evidence type="ECO:0000256" key="3">
    <source>
        <dbReference type="ARBA" id="ARBA00022475"/>
    </source>
</evidence>
<dbReference type="AlphaFoldDB" id="A0A7X6M1T8"/>
<evidence type="ECO:0000313" key="9">
    <source>
        <dbReference type="EMBL" id="NKY87807.1"/>
    </source>
</evidence>
<feature type="transmembrane region" description="Helical" evidence="7">
    <location>
        <begin position="100"/>
        <end position="120"/>
    </location>
</feature>
<proteinExistence type="inferred from homology"/>
<evidence type="ECO:0000259" key="8">
    <source>
        <dbReference type="Pfam" id="PF04039"/>
    </source>
</evidence>
<feature type="transmembrane region" description="Helical" evidence="7">
    <location>
        <begin position="203"/>
        <end position="229"/>
    </location>
</feature>
<dbReference type="Proteomes" id="UP000523447">
    <property type="component" value="Unassembled WGS sequence"/>
</dbReference>
<comment type="caution">
    <text evidence="9">The sequence shown here is derived from an EMBL/GenBank/DDBJ whole genome shotgun (WGS) entry which is preliminary data.</text>
</comment>
<keyword evidence="5 7" id="KW-1133">Transmembrane helix</keyword>
<keyword evidence="4 7" id="KW-0812">Transmembrane</keyword>
<comment type="similarity">
    <text evidence="2">Belongs to the CPA3 antiporters (TC 2.A.63) subunit B family.</text>
</comment>
<feature type="transmembrane region" description="Helical" evidence="7">
    <location>
        <begin position="170"/>
        <end position="191"/>
    </location>
</feature>
<dbReference type="PANTHER" id="PTHR33932">
    <property type="entry name" value="NA(+)/H(+) ANTIPORTER SUBUNIT B"/>
    <property type="match status" value="1"/>
</dbReference>
<keyword evidence="10" id="KW-1185">Reference proteome</keyword>
<evidence type="ECO:0000256" key="7">
    <source>
        <dbReference type="SAM" id="Phobius"/>
    </source>
</evidence>
<protein>
    <submittedName>
        <fullName evidence="9">Sodium:proton antiporter</fullName>
    </submittedName>
</protein>
<name>A0A7X6M1T8_9NOCA</name>
<sequence>MAVFLAGALGLGIAVVVAILRIPGFGNDFHPYRDAAVAAALDRHSPNVVSSINFDQRGLDTVGEEAILVAAVVGAATLLRRRSQPRPPRPAVDPSARPPLLAATRLAGYLLLPVTLVIGADVVVHGHLTPGGGFQGGVVLATGLHLLYVAGDYRALRRVRPLAWYEAGEAAGMGAVLVLGAAGLAVGSGFLSNFLPKGTSGKLFSAGTVPLFSCAVGLAVGSGIVVLLAQFLDEYLGSDEGAR</sequence>
<dbReference type="PANTHER" id="PTHR33932:SF4">
    <property type="entry name" value="NA(+)_H(+) ANTIPORTER SUBUNIT B"/>
    <property type="match status" value="1"/>
</dbReference>
<comment type="subcellular location">
    <subcellularLocation>
        <location evidence="1">Cell membrane</location>
        <topology evidence="1">Multi-pass membrane protein</topology>
    </subcellularLocation>
</comment>
<gene>
    <name evidence="9" type="ORF">HGA07_19495</name>
</gene>
<dbReference type="InterPro" id="IPR050622">
    <property type="entry name" value="CPA3_antiporter_subunitB"/>
</dbReference>
<dbReference type="InterPro" id="IPR007182">
    <property type="entry name" value="MnhB"/>
</dbReference>
<evidence type="ECO:0000256" key="4">
    <source>
        <dbReference type="ARBA" id="ARBA00022692"/>
    </source>
</evidence>
<keyword evidence="3" id="KW-1003">Cell membrane</keyword>
<evidence type="ECO:0000313" key="10">
    <source>
        <dbReference type="Proteomes" id="UP000523447"/>
    </source>
</evidence>
<keyword evidence="6 7" id="KW-0472">Membrane</keyword>
<reference evidence="9 10" key="1">
    <citation type="submission" date="2020-04" db="EMBL/GenBank/DDBJ databases">
        <title>MicrobeNet Type strains.</title>
        <authorList>
            <person name="Nicholson A.C."/>
        </authorList>
    </citation>
    <scope>NUCLEOTIDE SEQUENCE [LARGE SCALE GENOMIC DNA]</scope>
    <source>
        <strain evidence="9 10">DSM 44445</strain>
    </source>
</reference>
<feature type="transmembrane region" description="Helical" evidence="7">
    <location>
        <begin position="132"/>
        <end position="150"/>
    </location>
</feature>
<accession>A0A7X6M1T8</accession>
<evidence type="ECO:0000256" key="2">
    <source>
        <dbReference type="ARBA" id="ARBA00009425"/>
    </source>
</evidence>